<comment type="caution">
    <text evidence="2">The sequence shown here is derived from an EMBL/GenBank/DDBJ whole genome shotgun (WGS) entry which is preliminary data.</text>
</comment>
<dbReference type="InterPro" id="IPR050312">
    <property type="entry name" value="IolE/XylAMocC-like"/>
</dbReference>
<dbReference type="InterPro" id="IPR036237">
    <property type="entry name" value="Xyl_isomerase-like_sf"/>
</dbReference>
<dbReference type="SUPFAM" id="SSF51658">
    <property type="entry name" value="Xylose isomerase-like"/>
    <property type="match status" value="1"/>
</dbReference>
<feature type="domain" description="Xylose isomerase-like TIM barrel" evidence="1">
    <location>
        <begin position="48"/>
        <end position="269"/>
    </location>
</feature>
<dbReference type="Gene3D" id="3.20.20.150">
    <property type="entry name" value="Divalent-metal-dependent TIM barrel enzymes"/>
    <property type="match status" value="1"/>
</dbReference>
<protein>
    <submittedName>
        <fullName evidence="2">Xylose isomerase-like TIM barrel</fullName>
    </submittedName>
</protein>
<dbReference type="InterPro" id="IPR013022">
    <property type="entry name" value="Xyl_isomerase-like_TIM-brl"/>
</dbReference>
<gene>
    <name evidence="2" type="ORF">OXPF_27740</name>
</gene>
<organism evidence="2 3">
    <name type="scientific">Oxobacter pfennigii</name>
    <dbReference type="NCBI Taxonomy" id="36849"/>
    <lineage>
        <taxon>Bacteria</taxon>
        <taxon>Bacillati</taxon>
        <taxon>Bacillota</taxon>
        <taxon>Clostridia</taxon>
        <taxon>Eubacteriales</taxon>
        <taxon>Clostridiaceae</taxon>
        <taxon>Oxobacter</taxon>
    </lineage>
</organism>
<evidence type="ECO:0000313" key="3">
    <source>
        <dbReference type="Proteomes" id="UP000050326"/>
    </source>
</evidence>
<dbReference type="Pfam" id="PF01261">
    <property type="entry name" value="AP_endonuc_2"/>
    <property type="match status" value="1"/>
</dbReference>
<dbReference type="AlphaFoldDB" id="A0A0P9ADR8"/>
<evidence type="ECO:0000313" key="2">
    <source>
        <dbReference type="EMBL" id="KPU43333.1"/>
    </source>
</evidence>
<keyword evidence="2" id="KW-0413">Isomerase</keyword>
<sequence>MIIGFNGNLLYNERVIMFLSEDLKMDLLYKLGIFSWFGFFLPIQKRLEMIKEAGFDATSIWWEDEEGEYTVYKKDFPAMVKDNGLVFENIHAPFNDCEDLWSQTASRQDRFLKDHISWLNDCAKYEMPVMVMHVIDESELNEPNLSGIKLLDKLIYAAQDLEITIAIENTRRPNFVDVILSEIPSPTLGFCYDSSHDWLTSKNKAELLKKYGSRLAATHISDNDGVVDRHWPPYDGIIDWDKVIDAFPKDTYKGFLTLETLAKEEDQKNPPQSFLKRAYERSVKLCRAIEAAEKK</sequence>
<dbReference type="EMBL" id="LKET01000039">
    <property type="protein sequence ID" value="KPU43333.1"/>
    <property type="molecule type" value="Genomic_DNA"/>
</dbReference>
<dbReference type="STRING" id="36849.OXPF_27740"/>
<proteinExistence type="predicted"/>
<accession>A0A0P9ADR8</accession>
<name>A0A0P9ADR8_9CLOT</name>
<reference evidence="2 3" key="1">
    <citation type="submission" date="2015-09" db="EMBL/GenBank/DDBJ databases">
        <title>Genome sequence of Oxobacter pfennigii DSM 3222.</title>
        <authorList>
            <person name="Poehlein A."/>
            <person name="Bengelsdorf F.R."/>
            <person name="Schiel-Bengelsdorf B."/>
            <person name="Duerre P."/>
            <person name="Daniel R."/>
        </authorList>
    </citation>
    <scope>NUCLEOTIDE SEQUENCE [LARGE SCALE GENOMIC DNA]</scope>
    <source>
        <strain evidence="2 3">DSM 3222</strain>
    </source>
</reference>
<dbReference type="PATRIC" id="fig|36849.3.peg.2928"/>
<dbReference type="GO" id="GO:0016853">
    <property type="term" value="F:isomerase activity"/>
    <property type="evidence" value="ECO:0007669"/>
    <property type="project" value="UniProtKB-KW"/>
</dbReference>
<keyword evidence="3" id="KW-1185">Reference proteome</keyword>
<dbReference type="Proteomes" id="UP000050326">
    <property type="component" value="Unassembled WGS sequence"/>
</dbReference>
<dbReference type="PANTHER" id="PTHR12110">
    <property type="entry name" value="HYDROXYPYRUVATE ISOMERASE"/>
    <property type="match status" value="1"/>
</dbReference>
<evidence type="ECO:0000259" key="1">
    <source>
        <dbReference type="Pfam" id="PF01261"/>
    </source>
</evidence>